<dbReference type="EMBL" id="WMQE01000025">
    <property type="protein sequence ID" value="MTK21912.1"/>
    <property type="molecule type" value="Genomic_DNA"/>
</dbReference>
<dbReference type="GeneID" id="60057881"/>
<dbReference type="Proteomes" id="UP000487649">
    <property type="component" value="Unassembled WGS sequence"/>
</dbReference>
<dbReference type="RefSeq" id="WP_006783715.1">
    <property type="nucleotide sequence ID" value="NZ_CP053187.1"/>
</dbReference>
<dbReference type="InterPro" id="IPR050238">
    <property type="entry name" value="DNA_Rep/Repair_Clamp_Loader"/>
</dbReference>
<dbReference type="SUPFAM" id="SSF52540">
    <property type="entry name" value="P-loop containing nucleoside triphosphate hydrolases"/>
    <property type="match status" value="1"/>
</dbReference>
<dbReference type="GO" id="GO:0003887">
    <property type="term" value="F:DNA-directed DNA polymerase activity"/>
    <property type="evidence" value="ECO:0007669"/>
    <property type="project" value="UniProtKB-EC"/>
</dbReference>
<reference evidence="1 2" key="1">
    <citation type="journal article" date="2019" name="Nat. Med.">
        <title>A library of human gut bacterial isolates paired with longitudinal multiomics data enables mechanistic microbiome research.</title>
        <authorList>
            <person name="Poyet M."/>
            <person name="Groussin M."/>
            <person name="Gibbons S.M."/>
            <person name="Avila-Pacheco J."/>
            <person name="Jiang X."/>
            <person name="Kearney S.M."/>
            <person name="Perrotta A.R."/>
            <person name="Berdy B."/>
            <person name="Zhao S."/>
            <person name="Lieberman T.D."/>
            <person name="Swanson P.K."/>
            <person name="Smith M."/>
            <person name="Roesemann S."/>
            <person name="Alexander J.E."/>
            <person name="Rich S.A."/>
            <person name="Livny J."/>
            <person name="Vlamakis H."/>
            <person name="Clish C."/>
            <person name="Bullock K."/>
            <person name="Deik A."/>
            <person name="Scott J."/>
            <person name="Pierce K.A."/>
            <person name="Xavier R.J."/>
            <person name="Alm E.J."/>
        </authorList>
    </citation>
    <scope>NUCLEOTIDE SEQUENCE [LARGE SCALE GENOMIC DNA]</scope>
    <source>
        <strain evidence="1 2">BIOML-A198</strain>
    </source>
</reference>
<evidence type="ECO:0000313" key="1">
    <source>
        <dbReference type="EMBL" id="MTK21912.1"/>
    </source>
</evidence>
<gene>
    <name evidence="1" type="primary">holB</name>
    <name evidence="1" type="ORF">GMA92_10840</name>
</gene>
<dbReference type="PANTHER" id="PTHR11669:SF8">
    <property type="entry name" value="DNA POLYMERASE III SUBUNIT DELTA"/>
    <property type="match status" value="1"/>
</dbReference>
<dbReference type="Gene3D" id="3.40.50.300">
    <property type="entry name" value="P-loop containing nucleotide triphosphate hydrolases"/>
    <property type="match status" value="1"/>
</dbReference>
<dbReference type="PANTHER" id="PTHR11669">
    <property type="entry name" value="REPLICATION FACTOR C / DNA POLYMERASE III GAMMA-TAU SUBUNIT"/>
    <property type="match status" value="1"/>
</dbReference>
<dbReference type="EC" id="2.7.7.7" evidence="1"/>
<comment type="caution">
    <text evidence="1">The sequence shown here is derived from an EMBL/GenBank/DDBJ whole genome shotgun (WGS) entry which is preliminary data.</text>
</comment>
<dbReference type="OrthoDB" id="9810148at2"/>
<dbReference type="InterPro" id="IPR004622">
    <property type="entry name" value="DNA_pol_HolB"/>
</dbReference>
<dbReference type="NCBIfam" id="TIGR00678">
    <property type="entry name" value="holB"/>
    <property type="match status" value="1"/>
</dbReference>
<dbReference type="AlphaFoldDB" id="A0A173RGQ8"/>
<organism evidence="1 2">
    <name type="scientific">Turicibacter sanguinis</name>
    <dbReference type="NCBI Taxonomy" id="154288"/>
    <lineage>
        <taxon>Bacteria</taxon>
        <taxon>Bacillati</taxon>
        <taxon>Bacillota</taxon>
        <taxon>Erysipelotrichia</taxon>
        <taxon>Erysipelotrichales</taxon>
        <taxon>Turicibacteraceae</taxon>
        <taxon>Turicibacter</taxon>
    </lineage>
</organism>
<keyword evidence="1" id="KW-0548">Nucleotidyltransferase</keyword>
<dbReference type="GO" id="GO:0008408">
    <property type="term" value="F:3'-5' exonuclease activity"/>
    <property type="evidence" value="ECO:0007669"/>
    <property type="project" value="InterPro"/>
</dbReference>
<sequence>MKGWETIKDRQQEVVRFLINSYQKNRLVHAYILEGPKGVGKLFVAKNFAKMLLCESDDRICGTCRHCQMIESDGHVNVYMIRPDGNSIKKEQIQELQSEFSKMAAEDCAKVYIIEDADKMSVSAANSLLKFLEEPKANTYAIMLTQNKQKLLPTIRSRSVILSFKSLSNESLIQQYVEAGVSQHAPIISALTQNIDEGIELAESAHFNSLIELVLKIEDCFVKTNFDPSIVLARHQDLVKEKDAQFLFLKLYMIYYEDVLKLKVGKTKDLRYRMYTAPLSSSEEANSLAICLKKLRALMDAEKHLMANANVLLCFDQLFLEMKGGFIDAI</sequence>
<proteinExistence type="predicted"/>
<keyword evidence="1" id="KW-0808">Transferase</keyword>
<evidence type="ECO:0000313" key="2">
    <source>
        <dbReference type="Proteomes" id="UP000487649"/>
    </source>
</evidence>
<name>A0A173RGQ8_9FIRM</name>
<dbReference type="InterPro" id="IPR027417">
    <property type="entry name" value="P-loop_NTPase"/>
</dbReference>
<protein>
    <submittedName>
        <fullName evidence="1">DNA polymerase III subunit delta</fullName>
        <ecNumber evidence="1">2.7.7.7</ecNumber>
    </submittedName>
</protein>
<accession>A0A173RGQ8</accession>
<dbReference type="GO" id="GO:0006261">
    <property type="term" value="P:DNA-templated DNA replication"/>
    <property type="evidence" value="ECO:0007669"/>
    <property type="project" value="TreeGrafter"/>
</dbReference>
<dbReference type="Pfam" id="PF13177">
    <property type="entry name" value="DNA_pol3_delta2"/>
    <property type="match status" value="1"/>
</dbReference>